<reference evidence="1 2" key="1">
    <citation type="journal article" date="2023" name="Life. Sci Alliance">
        <title>Evolutionary insights into 3D genome organization and epigenetic landscape of Vigna mungo.</title>
        <authorList>
            <person name="Junaid A."/>
            <person name="Singh B."/>
            <person name="Bhatia S."/>
        </authorList>
    </citation>
    <scope>NUCLEOTIDE SEQUENCE [LARGE SCALE GENOMIC DNA]</scope>
    <source>
        <strain evidence="1">Urdbean</strain>
    </source>
</reference>
<gene>
    <name evidence="1" type="ORF">V8G54_017899</name>
</gene>
<protein>
    <submittedName>
        <fullName evidence="1">Uncharacterized protein</fullName>
    </submittedName>
</protein>
<accession>A0AAQ3N7M9</accession>
<sequence>MNGHVCKRSVATCYYINMLPRWWTVLHLKGVLTCSTAWHFLGSMDYTHHSPTYIIPYHSFHYHFIIPSTATSITHQCAPTIPKNLPPLQTPSLNHVNKGKASQQFSSSKLLKRFGVLITYHVFSKVNGIKCTCFIPRLNF</sequence>
<dbReference type="AlphaFoldDB" id="A0AAQ3N7M9"/>
<organism evidence="1 2">
    <name type="scientific">Vigna mungo</name>
    <name type="common">Black gram</name>
    <name type="synonym">Phaseolus mungo</name>
    <dbReference type="NCBI Taxonomy" id="3915"/>
    <lineage>
        <taxon>Eukaryota</taxon>
        <taxon>Viridiplantae</taxon>
        <taxon>Streptophyta</taxon>
        <taxon>Embryophyta</taxon>
        <taxon>Tracheophyta</taxon>
        <taxon>Spermatophyta</taxon>
        <taxon>Magnoliopsida</taxon>
        <taxon>eudicotyledons</taxon>
        <taxon>Gunneridae</taxon>
        <taxon>Pentapetalae</taxon>
        <taxon>rosids</taxon>
        <taxon>fabids</taxon>
        <taxon>Fabales</taxon>
        <taxon>Fabaceae</taxon>
        <taxon>Papilionoideae</taxon>
        <taxon>50 kb inversion clade</taxon>
        <taxon>NPAAA clade</taxon>
        <taxon>indigoferoid/millettioid clade</taxon>
        <taxon>Phaseoleae</taxon>
        <taxon>Vigna</taxon>
    </lineage>
</organism>
<proteinExistence type="predicted"/>
<evidence type="ECO:0000313" key="2">
    <source>
        <dbReference type="Proteomes" id="UP001374535"/>
    </source>
</evidence>
<dbReference type="Proteomes" id="UP001374535">
    <property type="component" value="Chromosome 6"/>
</dbReference>
<dbReference type="EMBL" id="CP144695">
    <property type="protein sequence ID" value="WVZ04553.1"/>
    <property type="molecule type" value="Genomic_DNA"/>
</dbReference>
<keyword evidence="2" id="KW-1185">Reference proteome</keyword>
<name>A0AAQ3N7M9_VIGMU</name>
<evidence type="ECO:0000313" key="1">
    <source>
        <dbReference type="EMBL" id="WVZ04553.1"/>
    </source>
</evidence>